<evidence type="ECO:0000313" key="3">
    <source>
        <dbReference type="EMBL" id="SBS49181.1"/>
    </source>
</evidence>
<evidence type="ECO:0000256" key="2">
    <source>
        <dbReference type="SAM" id="Phobius"/>
    </source>
</evidence>
<feature type="compositionally biased region" description="Basic residues" evidence="1">
    <location>
        <begin position="1"/>
        <end position="10"/>
    </location>
</feature>
<reference evidence="3" key="2">
    <citation type="submission" date="2016-06" db="EMBL/GenBank/DDBJ databases">
        <title>The genome of a short-lived fish provides insights into sex chromosome evolution and the genetic control of aging.</title>
        <authorList>
            <person name="Reichwald K."/>
            <person name="Felder M."/>
            <person name="Petzold A."/>
            <person name="Koch P."/>
            <person name="Groth M."/>
            <person name="Platzer M."/>
        </authorList>
    </citation>
    <scope>NUCLEOTIDE SEQUENCE</scope>
    <source>
        <tissue evidence="3">Brain</tissue>
    </source>
</reference>
<feature type="compositionally biased region" description="Low complexity" evidence="1">
    <location>
        <begin position="11"/>
        <end position="48"/>
    </location>
</feature>
<dbReference type="AlphaFoldDB" id="A0A1A8UNK5"/>
<sequence length="115" mass="12585">VKRKQKRRQKTPATTAAMPTAPPATRQTAATPPAHLQTIAAATATTAPPHLPPPPLRHQTAQTREAAAIQIKGLQRRRERRNEHAGKSWLSVCILFFCVIFPKKSSSVLFFSAGL</sequence>
<keyword evidence="2" id="KW-0812">Transmembrane</keyword>
<reference evidence="3" key="1">
    <citation type="submission" date="2016-05" db="EMBL/GenBank/DDBJ databases">
        <authorList>
            <person name="Lavstsen T."/>
            <person name="Jespersen J.S."/>
        </authorList>
    </citation>
    <scope>NUCLEOTIDE SEQUENCE</scope>
    <source>
        <tissue evidence="3">Brain</tissue>
    </source>
</reference>
<keyword evidence="2" id="KW-1133">Transmembrane helix</keyword>
<keyword evidence="2" id="KW-0472">Membrane</keyword>
<gene>
    <name evidence="3" type="primary">ZCCHC10</name>
</gene>
<accession>A0A1A8UNK5</accession>
<name>A0A1A8UNK5_NOTFU</name>
<proteinExistence type="predicted"/>
<feature type="region of interest" description="Disordered" evidence="1">
    <location>
        <begin position="1"/>
        <end position="64"/>
    </location>
</feature>
<dbReference type="EMBL" id="HAEJ01008724">
    <property type="protein sequence ID" value="SBS49181.1"/>
    <property type="molecule type" value="Transcribed_RNA"/>
</dbReference>
<organism evidence="3">
    <name type="scientific">Nothobranchius furzeri</name>
    <name type="common">Turquoise killifish</name>
    <dbReference type="NCBI Taxonomy" id="105023"/>
    <lineage>
        <taxon>Eukaryota</taxon>
        <taxon>Metazoa</taxon>
        <taxon>Chordata</taxon>
        <taxon>Craniata</taxon>
        <taxon>Vertebrata</taxon>
        <taxon>Euteleostomi</taxon>
        <taxon>Actinopterygii</taxon>
        <taxon>Neopterygii</taxon>
        <taxon>Teleostei</taxon>
        <taxon>Neoteleostei</taxon>
        <taxon>Acanthomorphata</taxon>
        <taxon>Ovalentaria</taxon>
        <taxon>Atherinomorphae</taxon>
        <taxon>Cyprinodontiformes</taxon>
        <taxon>Nothobranchiidae</taxon>
        <taxon>Nothobranchius</taxon>
    </lineage>
</organism>
<feature type="non-terminal residue" evidence="3">
    <location>
        <position position="1"/>
    </location>
</feature>
<evidence type="ECO:0000256" key="1">
    <source>
        <dbReference type="SAM" id="MobiDB-lite"/>
    </source>
</evidence>
<feature type="transmembrane region" description="Helical" evidence="2">
    <location>
        <begin position="85"/>
        <end position="102"/>
    </location>
</feature>
<protein>
    <submittedName>
        <fullName evidence="3">Zinc finger, CCHC domain containing 10</fullName>
    </submittedName>
</protein>